<dbReference type="PANTHER" id="PTHR16501:SF6">
    <property type="entry name" value="TRANSPORT AND GOLGI ORGANIZATION PROTEIN 11"/>
    <property type="match status" value="1"/>
</dbReference>
<keyword evidence="3 9" id="KW-1000">Mitochondrion outer membrane</keyword>
<dbReference type="GO" id="GO:0090141">
    <property type="term" value="P:positive regulation of mitochondrial fission"/>
    <property type="evidence" value="ECO:0007669"/>
    <property type="project" value="UniProtKB-UniRule"/>
</dbReference>
<evidence type="ECO:0000313" key="12">
    <source>
        <dbReference type="Proteomes" id="UP001152320"/>
    </source>
</evidence>
<evidence type="ECO:0000256" key="4">
    <source>
        <dbReference type="ARBA" id="ARBA00022989"/>
    </source>
</evidence>
<comment type="subcellular location">
    <subcellularLocation>
        <location evidence="9">Mitochondrion outer membrane</location>
        <topology evidence="9">Single-pass type IV membrane protein</topology>
    </subcellularLocation>
    <subcellularLocation>
        <location evidence="9">Peroxisome</location>
    </subcellularLocation>
</comment>
<keyword evidence="5" id="KW-0175">Coiled coil</keyword>
<evidence type="ECO:0000313" key="11">
    <source>
        <dbReference type="EMBL" id="KAJ8020352.1"/>
    </source>
</evidence>
<comment type="function">
    <text evidence="9">Plays a role in mitochondrial and peroxisomal fission. Promotes the recruitment and association of the fission mediator dynamin-related protein 1 (DNM1L) to the mitochondrial surface.</text>
</comment>
<keyword evidence="12" id="KW-1185">Reference proteome</keyword>
<keyword evidence="4" id="KW-1133">Transmembrane helix</keyword>
<reference evidence="11" key="1">
    <citation type="submission" date="2021-10" db="EMBL/GenBank/DDBJ databases">
        <title>Tropical sea cucumber genome reveals ecological adaptation and Cuvierian tubules defense mechanism.</title>
        <authorList>
            <person name="Chen T."/>
        </authorList>
    </citation>
    <scope>NUCLEOTIDE SEQUENCE</scope>
    <source>
        <strain evidence="11">Nanhai2018</strain>
        <tissue evidence="11">Muscle</tissue>
    </source>
</reference>
<organism evidence="11 12">
    <name type="scientific">Holothuria leucospilota</name>
    <name type="common">Black long sea cucumber</name>
    <name type="synonym">Mertensiothuria leucospilota</name>
    <dbReference type="NCBI Taxonomy" id="206669"/>
    <lineage>
        <taxon>Eukaryota</taxon>
        <taxon>Metazoa</taxon>
        <taxon>Echinodermata</taxon>
        <taxon>Eleutherozoa</taxon>
        <taxon>Echinozoa</taxon>
        <taxon>Holothuroidea</taxon>
        <taxon>Aspidochirotacea</taxon>
        <taxon>Aspidochirotida</taxon>
        <taxon>Holothuriidae</taxon>
        <taxon>Holothuria</taxon>
    </lineage>
</organism>
<dbReference type="Pfam" id="PF05644">
    <property type="entry name" value="Miff"/>
    <property type="match status" value="1"/>
</dbReference>
<name>A0A9Q0YHM6_HOLLE</name>
<dbReference type="PANTHER" id="PTHR16501">
    <property type="entry name" value="TRANSPORT AND GOLGI ORGANIZATION PROTEIN 11"/>
    <property type="match status" value="1"/>
</dbReference>
<dbReference type="OrthoDB" id="5986838at2759"/>
<dbReference type="GO" id="GO:0000266">
    <property type="term" value="P:mitochondrial fission"/>
    <property type="evidence" value="ECO:0007669"/>
    <property type="project" value="UniProtKB-UniRule"/>
</dbReference>
<comment type="caution">
    <text evidence="11">The sequence shown here is derived from an EMBL/GenBank/DDBJ whole genome shotgun (WGS) entry which is preliminary data.</text>
</comment>
<evidence type="ECO:0000259" key="10">
    <source>
        <dbReference type="Pfam" id="PF05644"/>
    </source>
</evidence>
<keyword evidence="8 9" id="KW-0576">Peroxisome</keyword>
<dbReference type="AlphaFoldDB" id="A0A9Q0YHM6"/>
<keyword evidence="7" id="KW-0472">Membrane</keyword>
<evidence type="ECO:0000256" key="7">
    <source>
        <dbReference type="ARBA" id="ARBA00023136"/>
    </source>
</evidence>
<evidence type="ECO:0000256" key="5">
    <source>
        <dbReference type="ARBA" id="ARBA00023054"/>
    </source>
</evidence>
<evidence type="ECO:0000256" key="6">
    <source>
        <dbReference type="ARBA" id="ARBA00023128"/>
    </source>
</evidence>
<feature type="domain" description="Mff-like" evidence="10">
    <location>
        <begin position="17"/>
        <end position="142"/>
    </location>
</feature>
<dbReference type="EMBL" id="JAIZAY010000022">
    <property type="protein sequence ID" value="KAJ8020352.1"/>
    <property type="molecule type" value="Genomic_DNA"/>
</dbReference>
<evidence type="ECO:0000256" key="8">
    <source>
        <dbReference type="ARBA" id="ARBA00023140"/>
    </source>
</evidence>
<gene>
    <name evidence="11" type="ORF">HOLleu_39923</name>
</gene>
<dbReference type="GO" id="GO:0005777">
    <property type="term" value="C:peroxisome"/>
    <property type="evidence" value="ECO:0007669"/>
    <property type="project" value="UniProtKB-SubCell"/>
</dbReference>
<evidence type="ECO:0000256" key="9">
    <source>
        <dbReference type="RuleBase" id="RU368040"/>
    </source>
</evidence>
<dbReference type="GO" id="GO:0006626">
    <property type="term" value="P:protein targeting to mitochondrion"/>
    <property type="evidence" value="ECO:0007669"/>
    <property type="project" value="TreeGrafter"/>
</dbReference>
<evidence type="ECO:0000256" key="1">
    <source>
        <dbReference type="ARBA" id="ARBA00009806"/>
    </source>
</evidence>
<proteinExistence type="inferred from homology"/>
<accession>A0A9Q0YHM6</accession>
<dbReference type="InterPro" id="IPR008518">
    <property type="entry name" value="Mff/Tango-11"/>
</dbReference>
<keyword evidence="6 9" id="KW-0496">Mitochondrion</keyword>
<protein>
    <recommendedName>
        <fullName evidence="9">Mitochondrial fission factor</fullName>
    </recommendedName>
</protein>
<evidence type="ECO:0000256" key="3">
    <source>
        <dbReference type="ARBA" id="ARBA00022787"/>
    </source>
</evidence>
<dbReference type="InterPro" id="IPR039433">
    <property type="entry name" value="Mff-like_dom"/>
</dbReference>
<dbReference type="Proteomes" id="UP001152320">
    <property type="component" value="Chromosome 22"/>
</dbReference>
<evidence type="ECO:0000256" key="2">
    <source>
        <dbReference type="ARBA" id="ARBA00022692"/>
    </source>
</evidence>
<comment type="similarity">
    <text evidence="1 9">Belongs to the Tango11 family.</text>
</comment>
<keyword evidence="2" id="KW-0812">Transmembrane</keyword>
<sequence length="219" mass="24593">MGSASGPTIVDQLQQEMDDLNRIQYSAEYSADINSKMQMPSRLSLEPESELFLDEEQDRDITDSDITASPAHAMNVPDRILLAGSGSHVGLREAPRDLDLEDLSSYPRGQQAVELTTPPRTLTLEEVQFPTVETIKKDRNAAMHSLAGIADESAIMDGRSASPEEPNVYKLQKQLKHLSRKVTALEEKQAYSEYRENILMAVAVVYFLYKGFRYFTSPY</sequence>
<dbReference type="GO" id="GO:0005741">
    <property type="term" value="C:mitochondrial outer membrane"/>
    <property type="evidence" value="ECO:0007669"/>
    <property type="project" value="UniProtKB-SubCell"/>
</dbReference>
<dbReference type="GO" id="GO:0090314">
    <property type="term" value="P:positive regulation of protein targeting to membrane"/>
    <property type="evidence" value="ECO:0007669"/>
    <property type="project" value="UniProtKB-UniRule"/>
</dbReference>